<accession>A0AAV6QQI3</accession>
<organism evidence="2 3">
    <name type="scientific">Solea senegalensis</name>
    <name type="common">Senegalese sole</name>
    <dbReference type="NCBI Taxonomy" id="28829"/>
    <lineage>
        <taxon>Eukaryota</taxon>
        <taxon>Metazoa</taxon>
        <taxon>Chordata</taxon>
        <taxon>Craniata</taxon>
        <taxon>Vertebrata</taxon>
        <taxon>Euteleostomi</taxon>
        <taxon>Actinopterygii</taxon>
        <taxon>Neopterygii</taxon>
        <taxon>Teleostei</taxon>
        <taxon>Neoteleostei</taxon>
        <taxon>Acanthomorphata</taxon>
        <taxon>Carangaria</taxon>
        <taxon>Pleuronectiformes</taxon>
        <taxon>Pleuronectoidei</taxon>
        <taxon>Soleidae</taxon>
        <taxon>Solea</taxon>
    </lineage>
</organism>
<dbReference type="Proteomes" id="UP000693946">
    <property type="component" value="Linkage Group LG4"/>
</dbReference>
<evidence type="ECO:0000256" key="1">
    <source>
        <dbReference type="SAM" id="MobiDB-lite"/>
    </source>
</evidence>
<sequence>MADLLSSGEEGAVNDENHKRVHSPTNKGFEEKLHRFINVRRSKLRLLSDKSNQVERLMEDDDNWIHVEQKEMKSYKKLYEEFVELNQSVKLYLKEDEIEDDQTFWFEPEMSNCQDFMKRVETWVGDIRLCEDLIMTSVKDINPPTDSVSHVSVKQKSGKSSGRSSRASSHSSTATSLRLREEANRAALVANAAELKEKQMDQELEEGLVKPKTPREPKTGPREEGQLKPKTPREEGQLKPKTPREEGLVKPLKISADYEAPQQQFGPVATTHSRQQDGVEGKPVLPTNAPVVKIKVRADQRPAARNVTRTPSFHHI</sequence>
<feature type="compositionally biased region" description="Polar residues" evidence="1">
    <location>
        <begin position="261"/>
        <end position="273"/>
    </location>
</feature>
<keyword evidence="3" id="KW-1185">Reference proteome</keyword>
<reference evidence="2 3" key="1">
    <citation type="journal article" date="2021" name="Sci. Rep.">
        <title>Chromosome anchoring in Senegalese sole (Solea senegalensis) reveals sex-associated markers and genome rearrangements in flatfish.</title>
        <authorList>
            <person name="Guerrero-Cozar I."/>
            <person name="Gomez-Garrido J."/>
            <person name="Berbel C."/>
            <person name="Martinez-Blanch J.F."/>
            <person name="Alioto T."/>
            <person name="Claros M.G."/>
            <person name="Gagnaire P.A."/>
            <person name="Manchado M."/>
        </authorList>
    </citation>
    <scope>NUCLEOTIDE SEQUENCE [LARGE SCALE GENOMIC DNA]</scope>
    <source>
        <strain evidence="2">Sse05_10M</strain>
    </source>
</reference>
<feature type="region of interest" description="Disordered" evidence="1">
    <location>
        <begin position="140"/>
        <end position="180"/>
    </location>
</feature>
<protein>
    <submittedName>
        <fullName evidence="2">Uncharacterized protein</fullName>
    </submittedName>
</protein>
<feature type="compositionally biased region" description="Basic and acidic residues" evidence="1">
    <location>
        <begin position="199"/>
        <end position="248"/>
    </location>
</feature>
<feature type="compositionally biased region" description="Low complexity" evidence="1">
    <location>
        <begin position="147"/>
        <end position="177"/>
    </location>
</feature>
<comment type="caution">
    <text evidence="2">The sequence shown here is derived from an EMBL/GenBank/DDBJ whole genome shotgun (WGS) entry which is preliminary data.</text>
</comment>
<dbReference type="EMBL" id="JAGKHQ010000016">
    <property type="protein sequence ID" value="KAG7494386.1"/>
    <property type="molecule type" value="Genomic_DNA"/>
</dbReference>
<evidence type="ECO:0000313" key="3">
    <source>
        <dbReference type="Proteomes" id="UP000693946"/>
    </source>
</evidence>
<dbReference type="AlphaFoldDB" id="A0AAV6QQI3"/>
<gene>
    <name evidence="2" type="ORF">JOB18_029634</name>
</gene>
<feature type="region of interest" description="Disordered" evidence="1">
    <location>
        <begin position="1"/>
        <end position="25"/>
    </location>
</feature>
<name>A0AAV6QQI3_SOLSE</name>
<proteinExistence type="predicted"/>
<evidence type="ECO:0000313" key="2">
    <source>
        <dbReference type="EMBL" id="KAG7494386.1"/>
    </source>
</evidence>
<feature type="region of interest" description="Disordered" evidence="1">
    <location>
        <begin position="199"/>
        <end position="286"/>
    </location>
</feature>